<comment type="similarity">
    <text evidence="1">Belongs to the GSP E family.</text>
</comment>
<dbReference type="InterPro" id="IPR001482">
    <property type="entry name" value="T2SS/T4SS_dom"/>
</dbReference>
<dbReference type="Gene3D" id="3.40.50.300">
    <property type="entry name" value="P-loop containing nucleotide triphosphate hydrolases"/>
    <property type="match status" value="1"/>
</dbReference>
<name>A0A7W9SUJ5_ARMRO</name>
<dbReference type="RefSeq" id="WP_184203055.1">
    <property type="nucleotide sequence ID" value="NZ_JACHGW010000005.1"/>
</dbReference>
<organism evidence="3 4">
    <name type="scientific">Armatimonas rosea</name>
    <dbReference type="NCBI Taxonomy" id="685828"/>
    <lineage>
        <taxon>Bacteria</taxon>
        <taxon>Bacillati</taxon>
        <taxon>Armatimonadota</taxon>
        <taxon>Armatimonadia</taxon>
        <taxon>Armatimonadales</taxon>
        <taxon>Armatimonadaceae</taxon>
        <taxon>Armatimonas</taxon>
    </lineage>
</organism>
<keyword evidence="4" id="KW-1185">Reference proteome</keyword>
<dbReference type="PANTHER" id="PTHR30486">
    <property type="entry name" value="TWITCHING MOTILITY PROTEIN PILT"/>
    <property type="match status" value="1"/>
</dbReference>
<comment type="caution">
    <text evidence="3">The sequence shown here is derived from an EMBL/GenBank/DDBJ whole genome shotgun (WGS) entry which is preliminary data.</text>
</comment>
<evidence type="ECO:0000256" key="1">
    <source>
        <dbReference type="ARBA" id="ARBA00006611"/>
    </source>
</evidence>
<evidence type="ECO:0000313" key="4">
    <source>
        <dbReference type="Proteomes" id="UP000520814"/>
    </source>
</evidence>
<dbReference type="PANTHER" id="PTHR30486:SF6">
    <property type="entry name" value="TYPE IV PILUS RETRACTATION ATPASE PILT"/>
    <property type="match status" value="1"/>
</dbReference>
<accession>A0A7W9SUJ5</accession>
<protein>
    <submittedName>
        <fullName evidence="3">Twitching motility protein PilT</fullName>
    </submittedName>
</protein>
<dbReference type="Gene3D" id="3.30.450.90">
    <property type="match status" value="1"/>
</dbReference>
<dbReference type="SUPFAM" id="SSF52540">
    <property type="entry name" value="P-loop containing nucleoside triphosphate hydrolases"/>
    <property type="match status" value="1"/>
</dbReference>
<dbReference type="InterPro" id="IPR027417">
    <property type="entry name" value="P-loop_NTPase"/>
</dbReference>
<gene>
    <name evidence="3" type="ORF">HNQ39_004929</name>
</gene>
<feature type="domain" description="Bacterial type II secretion system protein E" evidence="2">
    <location>
        <begin position="80"/>
        <end position="273"/>
    </location>
</feature>
<dbReference type="EMBL" id="JACHGW010000005">
    <property type="protein sequence ID" value="MBB6053097.1"/>
    <property type="molecule type" value="Genomic_DNA"/>
</dbReference>
<dbReference type="Proteomes" id="UP000520814">
    <property type="component" value="Unassembled WGS sequence"/>
</dbReference>
<sequence length="343" mass="36995">MKLTDLLEKMESGISDLHLVVGEPPIFRNGGRLARTEAEPLAAEALATMLVGVLPERLQGRFVLDHQSVLTSVVHAGRRFRLSASWERGQPCAVLRAIPTRVPRLSELRIAEGPLGVLQRMAASTRGLIVVSGAAGSGKTTLMASLVEEINATRSERIYTLVESIDYEFTNQESFVTQQELGNDFHDFPQALRDLLYADPDVVMLGALTSLESIALALNLAETGHLVFVQVGQSSAVDALKRLVHAFPESNRAEVQRQLSNNLVGVVAQQLLPAMGGGRVPALELLLGVPAVRGKLRQGDFDLQAIIEESTGIGMQTMAQALNALVASGTITDEMAQSRMPVF</sequence>
<dbReference type="InterPro" id="IPR050921">
    <property type="entry name" value="T4SS_GSP_E_ATPase"/>
</dbReference>
<reference evidence="3 4" key="1">
    <citation type="submission" date="2020-08" db="EMBL/GenBank/DDBJ databases">
        <title>Genomic Encyclopedia of Type Strains, Phase IV (KMG-IV): sequencing the most valuable type-strain genomes for metagenomic binning, comparative biology and taxonomic classification.</title>
        <authorList>
            <person name="Goeker M."/>
        </authorList>
    </citation>
    <scope>NUCLEOTIDE SEQUENCE [LARGE SCALE GENOMIC DNA]</scope>
    <source>
        <strain evidence="3 4">DSM 23562</strain>
    </source>
</reference>
<evidence type="ECO:0000313" key="3">
    <source>
        <dbReference type="EMBL" id="MBB6053097.1"/>
    </source>
</evidence>
<dbReference type="AlphaFoldDB" id="A0A7W9SUJ5"/>
<proteinExistence type="inferred from homology"/>
<dbReference type="Pfam" id="PF00437">
    <property type="entry name" value="T2SSE"/>
    <property type="match status" value="1"/>
</dbReference>
<dbReference type="GO" id="GO:0016887">
    <property type="term" value="F:ATP hydrolysis activity"/>
    <property type="evidence" value="ECO:0007669"/>
    <property type="project" value="InterPro"/>
</dbReference>
<evidence type="ECO:0000259" key="2">
    <source>
        <dbReference type="Pfam" id="PF00437"/>
    </source>
</evidence>